<evidence type="ECO:0000256" key="1">
    <source>
        <dbReference type="SAM" id="SignalP"/>
    </source>
</evidence>
<protein>
    <submittedName>
        <fullName evidence="2">Uncharacterized protein</fullName>
    </submittedName>
</protein>
<feature type="chain" id="PRO_5017212908" evidence="1">
    <location>
        <begin position="22"/>
        <end position="165"/>
    </location>
</feature>
<comment type="caution">
    <text evidence="2">The sequence shown here is derived from an EMBL/GenBank/DDBJ whole genome shotgun (WGS) entry which is preliminary data.</text>
</comment>
<sequence>MKKISIILIFLLGIISFSACEKDDICVDGDTPLLIVRFYDSQDITQTKEVPGLQVNGLIIGSDTLEILTNASLDSIALPLRAAETSTSFLISQTLSEDDPTNFDVLTFSYGVNEVFISRACGFVANYDALEGSASSEGDAPWINEIQIVTPLVENSTAAHVKIFH</sequence>
<proteinExistence type="predicted"/>
<gene>
    <name evidence="2" type="ORF">D7Z94_23515</name>
</gene>
<dbReference type="Proteomes" id="UP000276603">
    <property type="component" value="Unassembled WGS sequence"/>
</dbReference>
<name>A0A3B0BVB3_9FLAO</name>
<evidence type="ECO:0000313" key="3">
    <source>
        <dbReference type="Proteomes" id="UP000276603"/>
    </source>
</evidence>
<dbReference type="EMBL" id="RBCJ01000006">
    <property type="protein sequence ID" value="RKN76760.1"/>
    <property type="molecule type" value="Genomic_DNA"/>
</dbReference>
<keyword evidence="1" id="KW-0732">Signal</keyword>
<reference evidence="2 3" key="1">
    <citation type="submission" date="2018-10" db="EMBL/GenBank/DDBJ databases">
        <title>Ulvibacterium marinum gen. nov., sp. nov., a novel marine bacterium of the family Flavobacteriaceae, isolated from a culture of the green alga Ulva prolifera.</title>
        <authorList>
            <person name="Zhang Z."/>
        </authorList>
    </citation>
    <scope>NUCLEOTIDE SEQUENCE [LARGE SCALE GENOMIC DNA]</scope>
    <source>
        <strain evidence="2 3">CCMM003</strain>
    </source>
</reference>
<evidence type="ECO:0000313" key="2">
    <source>
        <dbReference type="EMBL" id="RKN76760.1"/>
    </source>
</evidence>
<dbReference type="OrthoDB" id="663527at2"/>
<dbReference type="InterPro" id="IPR045607">
    <property type="entry name" value="DUF6452"/>
</dbReference>
<dbReference type="PROSITE" id="PS51257">
    <property type="entry name" value="PROKAR_LIPOPROTEIN"/>
    <property type="match status" value="1"/>
</dbReference>
<feature type="signal peptide" evidence="1">
    <location>
        <begin position="1"/>
        <end position="21"/>
    </location>
</feature>
<organism evidence="2 3">
    <name type="scientific">Ulvibacterium marinum</name>
    <dbReference type="NCBI Taxonomy" id="2419782"/>
    <lineage>
        <taxon>Bacteria</taxon>
        <taxon>Pseudomonadati</taxon>
        <taxon>Bacteroidota</taxon>
        <taxon>Flavobacteriia</taxon>
        <taxon>Flavobacteriales</taxon>
        <taxon>Flavobacteriaceae</taxon>
        <taxon>Ulvibacterium</taxon>
    </lineage>
</organism>
<accession>A0A3B0BVB3</accession>
<keyword evidence="3" id="KW-1185">Reference proteome</keyword>
<dbReference type="RefSeq" id="WP_120714107.1">
    <property type="nucleotide sequence ID" value="NZ_RBCJ01000006.1"/>
</dbReference>
<dbReference type="Pfam" id="PF20050">
    <property type="entry name" value="DUF6452"/>
    <property type="match status" value="1"/>
</dbReference>
<dbReference type="AlphaFoldDB" id="A0A3B0BVB3"/>